<dbReference type="Gene3D" id="3.30.450.20">
    <property type="entry name" value="PAS domain"/>
    <property type="match status" value="1"/>
</dbReference>
<gene>
    <name evidence="2" type="ORF">NCTC12120_06957</name>
</gene>
<protein>
    <recommendedName>
        <fullName evidence="1">PAS domain-containing protein</fullName>
    </recommendedName>
</protein>
<dbReference type="SUPFAM" id="SSF55785">
    <property type="entry name" value="PYP-like sensor domain (PAS domain)"/>
    <property type="match status" value="1"/>
</dbReference>
<dbReference type="InterPro" id="IPR000014">
    <property type="entry name" value="PAS"/>
</dbReference>
<evidence type="ECO:0000259" key="1">
    <source>
        <dbReference type="PROSITE" id="PS50112"/>
    </source>
</evidence>
<evidence type="ECO:0000313" key="3">
    <source>
        <dbReference type="Proteomes" id="UP000251197"/>
    </source>
</evidence>
<dbReference type="AlphaFoldDB" id="A0A2X3IN64"/>
<dbReference type="EMBL" id="UAVU01000011">
    <property type="protein sequence ID" value="SQC93842.1"/>
    <property type="molecule type" value="Genomic_DNA"/>
</dbReference>
<evidence type="ECO:0000313" key="2">
    <source>
        <dbReference type="EMBL" id="SQC93842.1"/>
    </source>
</evidence>
<feature type="domain" description="PAS" evidence="1">
    <location>
        <begin position="1"/>
        <end position="36"/>
    </location>
</feature>
<dbReference type="CDD" id="cd00130">
    <property type="entry name" value="PAS"/>
    <property type="match status" value="1"/>
</dbReference>
<accession>A0A2X3IN64</accession>
<organism evidence="2 3">
    <name type="scientific">Cedecea neteri</name>
    <dbReference type="NCBI Taxonomy" id="158822"/>
    <lineage>
        <taxon>Bacteria</taxon>
        <taxon>Pseudomonadati</taxon>
        <taxon>Pseudomonadota</taxon>
        <taxon>Gammaproteobacteria</taxon>
        <taxon>Enterobacterales</taxon>
        <taxon>Enterobacteriaceae</taxon>
        <taxon>Cedecea</taxon>
    </lineage>
</organism>
<reference evidence="2 3" key="1">
    <citation type="submission" date="2018-06" db="EMBL/GenBank/DDBJ databases">
        <authorList>
            <consortium name="Pathogen Informatics"/>
            <person name="Doyle S."/>
        </authorList>
    </citation>
    <scope>NUCLEOTIDE SEQUENCE [LARGE SCALE GENOMIC DNA]</scope>
    <source>
        <strain evidence="2 3">NCTC12120</strain>
    </source>
</reference>
<proteinExistence type="predicted"/>
<sequence>MDQGVLVVSQEQKIKFINQAALKILGVSQGNIVGKNINFRPLTFAQNFIRGSYAARYFY</sequence>
<dbReference type="PROSITE" id="PS50112">
    <property type="entry name" value="PAS"/>
    <property type="match status" value="1"/>
</dbReference>
<dbReference type="InterPro" id="IPR035965">
    <property type="entry name" value="PAS-like_dom_sf"/>
</dbReference>
<dbReference type="Proteomes" id="UP000251197">
    <property type="component" value="Unassembled WGS sequence"/>
</dbReference>
<dbReference type="Pfam" id="PF13188">
    <property type="entry name" value="PAS_8"/>
    <property type="match status" value="1"/>
</dbReference>
<name>A0A2X3IN64_9ENTR</name>